<sequence>MAFYGKFNKKIIDNAIQPYNLIIDKKIRLFLSIIIDAYAWKVYMPKNKNKEIMFPLLGAIVNVQAYKYNGYLYRQWNGVKVIRNTEDHFVLFMYKTKVAETEKTSWMYREPVIWFMPKNENFNALIMLKKRHNYIYINLASNPIYEDNTIKFIDFDLDIKCYPNKPFTVVDRDEFLTNSVKYQYPDEVKKMVYEALETVVEKEKTNQYFFKNKLVNYYIDIIKNDNSLPYNFREKTKNSRAK</sequence>
<protein>
    <submittedName>
        <fullName evidence="3">Protein of uncharacterized function (DUF402)</fullName>
    </submittedName>
</protein>
<reference evidence="3 4" key="1">
    <citation type="submission" date="2019-01" db="EMBL/GenBank/DDBJ databases">
        <authorList>
            <consortium name="Pathogen Informatics"/>
        </authorList>
    </citation>
    <scope>NUCLEOTIDE SEQUENCE [LARGE SCALE GENOMIC DNA]</scope>
    <source>
        <strain evidence="3 4">NCTC10122</strain>
    </source>
</reference>
<organism evidence="3 4">
    <name type="scientific">Mycoplasmopsis bovigenitalium</name>
    <dbReference type="NCBI Taxonomy" id="2112"/>
    <lineage>
        <taxon>Bacteria</taxon>
        <taxon>Bacillati</taxon>
        <taxon>Mycoplasmatota</taxon>
        <taxon>Mycoplasmoidales</taxon>
        <taxon>Metamycoplasmataceae</taxon>
        <taxon>Mycoplasmopsis</taxon>
    </lineage>
</organism>
<dbReference type="InterPro" id="IPR050212">
    <property type="entry name" value="Ntdp-like"/>
</dbReference>
<evidence type="ECO:0000259" key="2">
    <source>
        <dbReference type="Pfam" id="PF04167"/>
    </source>
</evidence>
<dbReference type="PANTHER" id="PTHR39159">
    <property type="match status" value="1"/>
</dbReference>
<accession>A0A449A8D6</accession>
<dbReference type="Pfam" id="PF04167">
    <property type="entry name" value="DUF402"/>
    <property type="match status" value="1"/>
</dbReference>
<dbReference type="GO" id="GO:0016787">
    <property type="term" value="F:hydrolase activity"/>
    <property type="evidence" value="ECO:0007669"/>
    <property type="project" value="UniProtKB-KW"/>
</dbReference>
<dbReference type="EMBL" id="LR214970">
    <property type="protein sequence ID" value="VEU60517.1"/>
    <property type="molecule type" value="Genomic_DNA"/>
</dbReference>
<dbReference type="InterPro" id="IPR035930">
    <property type="entry name" value="FomD-like_sf"/>
</dbReference>
<dbReference type="Gene3D" id="2.40.380.10">
    <property type="entry name" value="FomD-like"/>
    <property type="match status" value="1"/>
</dbReference>
<evidence type="ECO:0000313" key="3">
    <source>
        <dbReference type="EMBL" id="VEU60517.1"/>
    </source>
</evidence>
<feature type="domain" description="DUF402" evidence="2">
    <location>
        <begin position="69"/>
        <end position="204"/>
    </location>
</feature>
<proteinExistence type="predicted"/>
<evidence type="ECO:0000313" key="4">
    <source>
        <dbReference type="Proteomes" id="UP000290942"/>
    </source>
</evidence>
<gene>
    <name evidence="3" type="ORF">NCTC10122_00109</name>
</gene>
<dbReference type="PANTHER" id="PTHR39159:SF1">
    <property type="entry name" value="UPF0374 PROTEIN YGAC"/>
    <property type="match status" value="1"/>
</dbReference>
<keyword evidence="1" id="KW-0378">Hydrolase</keyword>
<evidence type="ECO:0000256" key="1">
    <source>
        <dbReference type="ARBA" id="ARBA00022801"/>
    </source>
</evidence>
<dbReference type="SUPFAM" id="SSF159234">
    <property type="entry name" value="FomD-like"/>
    <property type="match status" value="1"/>
</dbReference>
<dbReference type="AlphaFoldDB" id="A0A449A8D6"/>
<name>A0A449A8D6_9BACT</name>
<dbReference type="Proteomes" id="UP000290942">
    <property type="component" value="Chromosome"/>
</dbReference>
<dbReference type="InterPro" id="IPR007295">
    <property type="entry name" value="DUF402"/>
</dbReference>
<dbReference type="RefSeq" id="WP_246003938.1">
    <property type="nucleotide sequence ID" value="NZ_LR214970.1"/>
</dbReference>